<organism evidence="8 9">
    <name type="scientific">Bradyrhizobium erythrophlei</name>
    <dbReference type="NCBI Taxonomy" id="1437360"/>
    <lineage>
        <taxon>Bacteria</taxon>
        <taxon>Pseudomonadati</taxon>
        <taxon>Pseudomonadota</taxon>
        <taxon>Alphaproteobacteria</taxon>
        <taxon>Hyphomicrobiales</taxon>
        <taxon>Nitrobacteraceae</taxon>
        <taxon>Bradyrhizobium</taxon>
    </lineage>
</organism>
<dbReference type="Pfam" id="PF13505">
    <property type="entry name" value="OMP_b-brl"/>
    <property type="match status" value="1"/>
</dbReference>
<dbReference type="InterPro" id="IPR051692">
    <property type="entry name" value="OMP-like"/>
</dbReference>
<dbReference type="Gene3D" id="2.40.160.20">
    <property type="match status" value="1"/>
</dbReference>
<reference evidence="8 9" key="1">
    <citation type="submission" date="2016-11" db="EMBL/GenBank/DDBJ databases">
        <authorList>
            <person name="Jaros S."/>
            <person name="Januszkiewicz K."/>
            <person name="Wedrychowicz H."/>
        </authorList>
    </citation>
    <scope>NUCLEOTIDE SEQUENCE [LARGE SCALE GENOMIC DNA]</scope>
    <source>
        <strain evidence="8 9">GAS138</strain>
    </source>
</reference>
<sequence>MRRFLLAAVMFGAASGARAADLPDYFPALRGSEGLSTATRNWDGWYAGGQVGYETSSVDFSQSVVGLTNFIFRNSVLQQPTSQWSLLNKANMQGTGFGAFGGRNWQWDDLVFGFEANYNYMNRLASSSSSSIGPLGIVNPAGSMPPPNHTYTYNTTLTGKAALQIKDVLTLRGRAGWAAGNFLPYVFGGLAVGRMDVSRSVTSNVVLRDDQTVTTTINGTTTTFNLNPVFSPQPQVSLTSSQERTNNFVVGWTGGLGTEYMVWDGLFLRGEWEYIKFVSVMNTSVSMNSLHVGLGYKF</sequence>
<feature type="domain" description="Outer membrane protein beta-barrel" evidence="7">
    <location>
        <begin position="38"/>
        <end position="298"/>
    </location>
</feature>
<evidence type="ECO:0000256" key="5">
    <source>
        <dbReference type="ARBA" id="ARBA00038306"/>
    </source>
</evidence>
<dbReference type="RefSeq" id="WP_079600504.1">
    <property type="nucleotide sequence ID" value="NZ_LT670817.1"/>
</dbReference>
<dbReference type="SUPFAM" id="SSF56925">
    <property type="entry name" value="OMPA-like"/>
    <property type="match status" value="1"/>
</dbReference>
<protein>
    <submittedName>
        <fullName evidence="8">Opacity protein</fullName>
    </submittedName>
</protein>
<dbReference type="PANTHER" id="PTHR34001:SF3">
    <property type="entry name" value="BLL7405 PROTEIN"/>
    <property type="match status" value="1"/>
</dbReference>
<dbReference type="GO" id="GO:0009279">
    <property type="term" value="C:cell outer membrane"/>
    <property type="evidence" value="ECO:0007669"/>
    <property type="project" value="UniProtKB-SubCell"/>
</dbReference>
<evidence type="ECO:0000313" key="9">
    <source>
        <dbReference type="Proteomes" id="UP000189796"/>
    </source>
</evidence>
<keyword evidence="2 6" id="KW-0732">Signal</keyword>
<dbReference type="OrthoDB" id="8001404at2"/>
<feature type="chain" id="PRO_5012115627" evidence="6">
    <location>
        <begin position="20"/>
        <end position="298"/>
    </location>
</feature>
<keyword evidence="4" id="KW-0998">Cell outer membrane</keyword>
<evidence type="ECO:0000313" key="8">
    <source>
        <dbReference type="EMBL" id="SHG36642.1"/>
    </source>
</evidence>
<evidence type="ECO:0000256" key="1">
    <source>
        <dbReference type="ARBA" id="ARBA00004442"/>
    </source>
</evidence>
<proteinExistence type="inferred from homology"/>
<keyword evidence="3" id="KW-0472">Membrane</keyword>
<evidence type="ECO:0000256" key="2">
    <source>
        <dbReference type="ARBA" id="ARBA00022729"/>
    </source>
</evidence>
<accession>A0A1M5J7X0</accession>
<dbReference type="InterPro" id="IPR027385">
    <property type="entry name" value="Beta-barrel_OMP"/>
</dbReference>
<dbReference type="Proteomes" id="UP000189796">
    <property type="component" value="Chromosome I"/>
</dbReference>
<name>A0A1M5J7X0_9BRAD</name>
<dbReference type="AlphaFoldDB" id="A0A1M5J7X0"/>
<gene>
    <name evidence="8" type="ORF">SAMN05443248_1297</name>
</gene>
<comment type="similarity">
    <text evidence="5">Belongs to the Omp25/RopB family.</text>
</comment>
<feature type="signal peptide" evidence="6">
    <location>
        <begin position="1"/>
        <end position="19"/>
    </location>
</feature>
<dbReference type="PANTHER" id="PTHR34001">
    <property type="entry name" value="BLL7405 PROTEIN"/>
    <property type="match status" value="1"/>
</dbReference>
<dbReference type="InterPro" id="IPR011250">
    <property type="entry name" value="OMP/PagP_B-barrel"/>
</dbReference>
<evidence type="ECO:0000259" key="7">
    <source>
        <dbReference type="Pfam" id="PF13505"/>
    </source>
</evidence>
<dbReference type="EMBL" id="LT670817">
    <property type="protein sequence ID" value="SHG36642.1"/>
    <property type="molecule type" value="Genomic_DNA"/>
</dbReference>
<comment type="subcellular location">
    <subcellularLocation>
        <location evidence="1">Cell outer membrane</location>
    </subcellularLocation>
</comment>
<evidence type="ECO:0000256" key="6">
    <source>
        <dbReference type="SAM" id="SignalP"/>
    </source>
</evidence>
<evidence type="ECO:0000256" key="3">
    <source>
        <dbReference type="ARBA" id="ARBA00023136"/>
    </source>
</evidence>
<evidence type="ECO:0000256" key="4">
    <source>
        <dbReference type="ARBA" id="ARBA00023237"/>
    </source>
</evidence>